<feature type="compositionally biased region" description="Basic and acidic residues" evidence="1">
    <location>
        <begin position="165"/>
        <end position="176"/>
    </location>
</feature>
<evidence type="ECO:0000313" key="2">
    <source>
        <dbReference type="EMBL" id="VEN55278.1"/>
    </source>
</evidence>
<feature type="compositionally biased region" description="Basic and acidic residues" evidence="1">
    <location>
        <begin position="40"/>
        <end position="53"/>
    </location>
</feature>
<feature type="compositionally biased region" description="Acidic residues" evidence="1">
    <location>
        <begin position="54"/>
        <end position="95"/>
    </location>
</feature>
<reference evidence="2 3" key="1">
    <citation type="submission" date="2019-01" db="EMBL/GenBank/DDBJ databases">
        <authorList>
            <person name="Sayadi A."/>
        </authorList>
    </citation>
    <scope>NUCLEOTIDE SEQUENCE [LARGE SCALE GENOMIC DNA]</scope>
</reference>
<feature type="region of interest" description="Disordered" evidence="1">
    <location>
        <begin position="1"/>
        <end position="184"/>
    </location>
</feature>
<feature type="non-terminal residue" evidence="2">
    <location>
        <position position="1"/>
    </location>
</feature>
<keyword evidence="3" id="KW-1185">Reference proteome</keyword>
<organism evidence="2 3">
    <name type="scientific">Callosobruchus maculatus</name>
    <name type="common">Southern cowpea weevil</name>
    <name type="synonym">Pulse bruchid</name>
    <dbReference type="NCBI Taxonomy" id="64391"/>
    <lineage>
        <taxon>Eukaryota</taxon>
        <taxon>Metazoa</taxon>
        <taxon>Ecdysozoa</taxon>
        <taxon>Arthropoda</taxon>
        <taxon>Hexapoda</taxon>
        <taxon>Insecta</taxon>
        <taxon>Pterygota</taxon>
        <taxon>Neoptera</taxon>
        <taxon>Endopterygota</taxon>
        <taxon>Coleoptera</taxon>
        <taxon>Polyphaga</taxon>
        <taxon>Cucujiformia</taxon>
        <taxon>Chrysomeloidea</taxon>
        <taxon>Chrysomelidae</taxon>
        <taxon>Bruchinae</taxon>
        <taxon>Bruchini</taxon>
        <taxon>Callosobruchus</taxon>
    </lineage>
</organism>
<evidence type="ECO:0000256" key="1">
    <source>
        <dbReference type="SAM" id="MobiDB-lite"/>
    </source>
</evidence>
<sequence length="184" mass="21000">LEYSEEEEASDGDVEETVPEPRSVKSKYQELRSTYTKQLTPEHELDFEARRDADEEEEEEDEETLEEEEEAAADGDEEEEELEDEDEDYDEDEGDELLKRLDSKYGKLPVEGGSAQKGPQEQQKLQGERFQRIVGTDAPSIPVQQEPSSDNKSQDDKVLVNASQQKDDLNDKKDVADEAQNQQV</sequence>
<gene>
    <name evidence="2" type="ORF">CALMAC_LOCUS14504</name>
</gene>
<dbReference type="Proteomes" id="UP000410492">
    <property type="component" value="Unassembled WGS sequence"/>
</dbReference>
<dbReference type="OrthoDB" id="6782147at2759"/>
<accession>A0A653D530</accession>
<dbReference type="EMBL" id="CAACVG010010224">
    <property type="protein sequence ID" value="VEN55278.1"/>
    <property type="molecule type" value="Genomic_DNA"/>
</dbReference>
<feature type="compositionally biased region" description="Basic and acidic residues" evidence="1">
    <location>
        <begin position="96"/>
        <end position="105"/>
    </location>
</feature>
<proteinExistence type="predicted"/>
<name>A0A653D530_CALMS</name>
<feature type="compositionally biased region" description="Acidic residues" evidence="1">
    <location>
        <begin position="1"/>
        <end position="18"/>
    </location>
</feature>
<dbReference type="AlphaFoldDB" id="A0A653D530"/>
<feature type="compositionally biased region" description="Polar residues" evidence="1">
    <location>
        <begin position="142"/>
        <end position="151"/>
    </location>
</feature>
<protein>
    <submittedName>
        <fullName evidence="2">Uncharacterized protein</fullName>
    </submittedName>
</protein>
<evidence type="ECO:0000313" key="3">
    <source>
        <dbReference type="Proteomes" id="UP000410492"/>
    </source>
</evidence>